<name>A0A8H3ZZ89_GIGMA</name>
<feature type="region of interest" description="Disordered" evidence="10">
    <location>
        <begin position="368"/>
        <end position="391"/>
    </location>
</feature>
<keyword evidence="4 11" id="KW-0812">Transmembrane</keyword>
<evidence type="ECO:0000313" key="13">
    <source>
        <dbReference type="Proteomes" id="UP000439903"/>
    </source>
</evidence>
<accession>A0A8H3ZZ89</accession>
<organism evidence="12 13">
    <name type="scientific">Gigaspora margarita</name>
    <dbReference type="NCBI Taxonomy" id="4874"/>
    <lineage>
        <taxon>Eukaryota</taxon>
        <taxon>Fungi</taxon>
        <taxon>Fungi incertae sedis</taxon>
        <taxon>Mucoromycota</taxon>
        <taxon>Glomeromycotina</taxon>
        <taxon>Glomeromycetes</taxon>
        <taxon>Diversisporales</taxon>
        <taxon>Gigasporaceae</taxon>
        <taxon>Gigaspora</taxon>
    </lineage>
</organism>
<dbReference type="InterPro" id="IPR059116">
    <property type="entry name" value="P2X_receptor"/>
</dbReference>
<comment type="similarity">
    <text evidence="2">Belongs to the P2X receptor family.</text>
</comment>
<feature type="compositionally biased region" description="Low complexity" evidence="10">
    <location>
        <begin position="374"/>
        <end position="391"/>
    </location>
</feature>
<evidence type="ECO:0000256" key="2">
    <source>
        <dbReference type="ARBA" id="ARBA00009848"/>
    </source>
</evidence>
<keyword evidence="3" id="KW-0813">Transport</keyword>
<dbReference type="GO" id="GO:0007165">
    <property type="term" value="P:signal transduction"/>
    <property type="evidence" value="ECO:0007669"/>
    <property type="project" value="UniProtKB-ARBA"/>
</dbReference>
<keyword evidence="9" id="KW-0407">Ion channel</keyword>
<evidence type="ECO:0000313" key="12">
    <source>
        <dbReference type="EMBL" id="KAF0368591.1"/>
    </source>
</evidence>
<protein>
    <submittedName>
        <fullName evidence="12">P2X purinoceptor 4</fullName>
    </submittedName>
</protein>
<dbReference type="GO" id="GO:0012505">
    <property type="term" value="C:endomembrane system"/>
    <property type="evidence" value="ECO:0007669"/>
    <property type="project" value="UniProtKB-SubCell"/>
</dbReference>
<sequence>MVLDSYDVFGYRTYRVVKVKDRRLGILYRAFQSVIVAYIIFSIIMNELYLKTEPPVPGAVRITLQAPPTFKVPSYCNGGTYPCVFWSEDAIRYPDDGAGVAFFTTRVSSTNYVPPPGCDFSKASLPTDQCFFDPNSPTIRRNTLVPTSFIGDIEDYTMMIEHSVRGKITSVAIRNGLLDGALMSHDGKLIRNFNNATRMGNNSRADGDIFTVKEMLDAAGANLDGPSTAPGANKTIGEINRTSGIVVVIVIEYKNRHQDITYKYIPQVIEGNEYKAVERITNVTDGSVTLVNRHGIRFVFQQHGTIGQFDFLTLLTNIVGGLALFKLAEALVEFLMLMVLPEKEFYGIAKFQETNSFDEWREYKKQLKNEKRSTTNPNVTNVNRPDNTYGANTGVYNNNNVNTGSYYNNNANTSNYYHNNANAGGHFINMNNTGGHYNHHIG</sequence>
<dbReference type="GO" id="GO:0015267">
    <property type="term" value="F:channel activity"/>
    <property type="evidence" value="ECO:0007669"/>
    <property type="project" value="UniProtKB-ARBA"/>
</dbReference>
<keyword evidence="7 11" id="KW-0472">Membrane</keyword>
<evidence type="ECO:0000256" key="6">
    <source>
        <dbReference type="ARBA" id="ARBA00023065"/>
    </source>
</evidence>
<evidence type="ECO:0000256" key="5">
    <source>
        <dbReference type="ARBA" id="ARBA00022989"/>
    </source>
</evidence>
<evidence type="ECO:0000256" key="4">
    <source>
        <dbReference type="ARBA" id="ARBA00022692"/>
    </source>
</evidence>
<dbReference type="AlphaFoldDB" id="A0A8H3ZZ89"/>
<keyword evidence="8" id="KW-1071">Ligand-gated ion channel</keyword>
<reference evidence="12 13" key="1">
    <citation type="journal article" date="2019" name="Environ. Microbiol.">
        <title>At the nexus of three kingdoms: the genome of the mycorrhizal fungus Gigaspora margarita provides insights into plant, endobacterial and fungal interactions.</title>
        <authorList>
            <person name="Venice F."/>
            <person name="Ghignone S."/>
            <person name="Salvioli di Fossalunga A."/>
            <person name="Amselem J."/>
            <person name="Novero M."/>
            <person name="Xianan X."/>
            <person name="Sedzielewska Toro K."/>
            <person name="Morin E."/>
            <person name="Lipzen A."/>
            <person name="Grigoriev I.V."/>
            <person name="Henrissat B."/>
            <person name="Martin F.M."/>
            <person name="Bonfante P."/>
        </authorList>
    </citation>
    <scope>NUCLEOTIDE SEQUENCE [LARGE SCALE GENOMIC DNA]</scope>
    <source>
        <strain evidence="12 13">BEG34</strain>
    </source>
</reference>
<dbReference type="Proteomes" id="UP000439903">
    <property type="component" value="Unassembled WGS sequence"/>
</dbReference>
<proteinExistence type="inferred from homology"/>
<comment type="subcellular location">
    <subcellularLocation>
        <location evidence="1">Endomembrane system</location>
    </subcellularLocation>
</comment>
<evidence type="ECO:0000256" key="7">
    <source>
        <dbReference type="ARBA" id="ARBA00023136"/>
    </source>
</evidence>
<keyword evidence="5 11" id="KW-1133">Transmembrane helix</keyword>
<comment type="caution">
    <text evidence="12">The sequence shown here is derived from an EMBL/GenBank/DDBJ whole genome shotgun (WGS) entry which is preliminary data.</text>
</comment>
<evidence type="ECO:0000256" key="11">
    <source>
        <dbReference type="SAM" id="Phobius"/>
    </source>
</evidence>
<dbReference type="GO" id="GO:0070588">
    <property type="term" value="P:calcium ion transmembrane transport"/>
    <property type="evidence" value="ECO:0007669"/>
    <property type="project" value="TreeGrafter"/>
</dbReference>
<dbReference type="EMBL" id="WTPW01002740">
    <property type="protein sequence ID" value="KAF0368591.1"/>
    <property type="molecule type" value="Genomic_DNA"/>
</dbReference>
<evidence type="ECO:0000256" key="1">
    <source>
        <dbReference type="ARBA" id="ARBA00004308"/>
    </source>
</evidence>
<dbReference type="OrthoDB" id="494673at2759"/>
<keyword evidence="13" id="KW-1185">Reference proteome</keyword>
<feature type="transmembrane region" description="Helical" evidence="11">
    <location>
        <begin position="26"/>
        <end position="45"/>
    </location>
</feature>
<dbReference type="Gene3D" id="1.10.287.940">
    <property type="entry name" value="atp-gated p2x4 ion channel"/>
    <property type="match status" value="2"/>
</dbReference>
<gene>
    <name evidence="12" type="ORF">F8M41_013479</name>
</gene>
<dbReference type="PANTHER" id="PTHR10125">
    <property type="entry name" value="P2X PURINOCEPTOR"/>
    <property type="match status" value="1"/>
</dbReference>
<keyword evidence="6" id="KW-0406">Ion transport</keyword>
<evidence type="ECO:0000256" key="9">
    <source>
        <dbReference type="ARBA" id="ARBA00023303"/>
    </source>
</evidence>
<dbReference type="Pfam" id="PF00864">
    <property type="entry name" value="P2X_receptor"/>
    <property type="match status" value="2"/>
</dbReference>
<evidence type="ECO:0000256" key="8">
    <source>
        <dbReference type="ARBA" id="ARBA00023286"/>
    </source>
</evidence>
<evidence type="ECO:0000256" key="10">
    <source>
        <dbReference type="SAM" id="MobiDB-lite"/>
    </source>
</evidence>
<evidence type="ECO:0000256" key="3">
    <source>
        <dbReference type="ARBA" id="ARBA00022448"/>
    </source>
</evidence>
<dbReference type="PANTHER" id="PTHR10125:SF31">
    <property type="entry name" value="P2X RECEPTOR E"/>
    <property type="match status" value="1"/>
</dbReference>
<dbReference type="GO" id="GO:0016020">
    <property type="term" value="C:membrane"/>
    <property type="evidence" value="ECO:0007669"/>
    <property type="project" value="TreeGrafter"/>
</dbReference>